<evidence type="ECO:0000313" key="8">
    <source>
        <dbReference type="EMBL" id="KAF2109285.1"/>
    </source>
</evidence>
<dbReference type="InterPro" id="IPR050072">
    <property type="entry name" value="Peptidase_M20A"/>
</dbReference>
<dbReference type="InterPro" id="IPR036264">
    <property type="entry name" value="Bact_exopeptidase_dim_dom"/>
</dbReference>
<accession>A0A6A5YQ75</accession>
<keyword evidence="6" id="KW-0732">Signal</keyword>
<dbReference type="Gene3D" id="3.30.70.360">
    <property type="match status" value="1"/>
</dbReference>
<keyword evidence="4" id="KW-0378">Hydrolase</keyword>
<evidence type="ECO:0000256" key="6">
    <source>
        <dbReference type="SAM" id="SignalP"/>
    </source>
</evidence>
<evidence type="ECO:0000259" key="7">
    <source>
        <dbReference type="Pfam" id="PF07687"/>
    </source>
</evidence>
<evidence type="ECO:0000256" key="2">
    <source>
        <dbReference type="ARBA" id="ARBA00006247"/>
    </source>
</evidence>
<protein>
    <recommendedName>
        <fullName evidence="7">Peptidase M20 dimerisation domain-containing protein</fullName>
    </recommendedName>
</protein>
<dbReference type="OrthoDB" id="3064516at2759"/>
<sequence length="424" mass="45231">MVSASSYHFNTPYFSHFLCTLFVGWHTFANVAAQSPSASASATSASFTSDPEATLTADETKELFDFHKKLVKIPSTTFEEAEAIQFVFDYISDLGYYVEKVDVDGSRYDVFAYPQAIKDEGTWPEVLITSHLDTVPPYIPFERREENGTIYHFGRGSVDAKGAVAPQIVAAHKFLQARTDTPSLGLLFVVGEETGGDGMKAFAKYAENVTFSAAIFGEPTESKLATGHKGSLGLTLNITGKAAHSAYEWLGVNAIDFLAEGITALNAVESVLPTSELLGNSTINVGRVSGGVASNVVPANANASVSIRVAQNITSAPDDISALIEEALAPLVRRAEHAGAIFNVTFAAGARPAIVLDTDIPGFEIGPVFYGTDIPSLPQVKKKYLYGPASIKVAHGPDEELTQDELVLAAEAYGTILAHIFPPS</sequence>
<dbReference type="PANTHER" id="PTHR43808">
    <property type="entry name" value="ACETYLORNITHINE DEACETYLASE"/>
    <property type="match status" value="1"/>
</dbReference>
<reference evidence="8" key="1">
    <citation type="journal article" date="2020" name="Stud. Mycol.">
        <title>101 Dothideomycetes genomes: a test case for predicting lifestyles and emergence of pathogens.</title>
        <authorList>
            <person name="Haridas S."/>
            <person name="Albert R."/>
            <person name="Binder M."/>
            <person name="Bloem J."/>
            <person name="Labutti K."/>
            <person name="Salamov A."/>
            <person name="Andreopoulos B."/>
            <person name="Baker S."/>
            <person name="Barry K."/>
            <person name="Bills G."/>
            <person name="Bluhm B."/>
            <person name="Cannon C."/>
            <person name="Castanera R."/>
            <person name="Culley D."/>
            <person name="Daum C."/>
            <person name="Ezra D."/>
            <person name="Gonzalez J."/>
            <person name="Henrissat B."/>
            <person name="Kuo A."/>
            <person name="Liang C."/>
            <person name="Lipzen A."/>
            <person name="Lutzoni F."/>
            <person name="Magnuson J."/>
            <person name="Mondo S."/>
            <person name="Nolan M."/>
            <person name="Ohm R."/>
            <person name="Pangilinan J."/>
            <person name="Park H.-J."/>
            <person name="Ramirez L."/>
            <person name="Alfaro M."/>
            <person name="Sun H."/>
            <person name="Tritt A."/>
            <person name="Yoshinaga Y."/>
            <person name="Zwiers L.-H."/>
            <person name="Turgeon B."/>
            <person name="Goodwin S."/>
            <person name="Spatafora J."/>
            <person name="Crous P."/>
            <person name="Grigoriev I."/>
        </authorList>
    </citation>
    <scope>NUCLEOTIDE SEQUENCE</scope>
    <source>
        <strain evidence="8">CBS 627.86</strain>
    </source>
</reference>
<feature type="domain" description="Peptidase M20 dimerisation" evidence="7">
    <location>
        <begin position="226"/>
        <end position="330"/>
    </location>
</feature>
<keyword evidence="5" id="KW-0862">Zinc</keyword>
<dbReference type="InterPro" id="IPR002933">
    <property type="entry name" value="Peptidase_M20"/>
</dbReference>
<dbReference type="PANTHER" id="PTHR43808:SF8">
    <property type="entry name" value="PEPTIDASE M20 DIMERISATION DOMAIN-CONTAINING PROTEIN"/>
    <property type="match status" value="1"/>
</dbReference>
<evidence type="ECO:0000256" key="4">
    <source>
        <dbReference type="ARBA" id="ARBA00022801"/>
    </source>
</evidence>
<dbReference type="InterPro" id="IPR011650">
    <property type="entry name" value="Peptidase_M20_dimer"/>
</dbReference>
<dbReference type="InterPro" id="IPR001261">
    <property type="entry name" value="ArgE/DapE_CS"/>
</dbReference>
<comment type="similarity">
    <text evidence="2">Belongs to the peptidase M20A family.</text>
</comment>
<dbReference type="Pfam" id="PF01546">
    <property type="entry name" value="Peptidase_M20"/>
    <property type="match status" value="1"/>
</dbReference>
<dbReference type="Gene3D" id="3.40.630.10">
    <property type="entry name" value="Zn peptidases"/>
    <property type="match status" value="1"/>
</dbReference>
<dbReference type="EMBL" id="ML977343">
    <property type="protein sequence ID" value="KAF2109285.1"/>
    <property type="molecule type" value="Genomic_DNA"/>
</dbReference>
<evidence type="ECO:0000256" key="3">
    <source>
        <dbReference type="ARBA" id="ARBA00022723"/>
    </source>
</evidence>
<dbReference type="SUPFAM" id="SSF53187">
    <property type="entry name" value="Zn-dependent exopeptidases"/>
    <property type="match status" value="1"/>
</dbReference>
<dbReference type="SUPFAM" id="SSF55031">
    <property type="entry name" value="Bacterial exopeptidase dimerisation domain"/>
    <property type="match status" value="1"/>
</dbReference>
<feature type="chain" id="PRO_5025623827" description="Peptidase M20 dimerisation domain-containing protein" evidence="6">
    <location>
        <begin position="34"/>
        <end position="424"/>
    </location>
</feature>
<dbReference type="PROSITE" id="PS00759">
    <property type="entry name" value="ARGE_DAPE_CPG2_2"/>
    <property type="match status" value="1"/>
</dbReference>
<evidence type="ECO:0000256" key="5">
    <source>
        <dbReference type="ARBA" id="ARBA00022833"/>
    </source>
</evidence>
<dbReference type="Pfam" id="PF07687">
    <property type="entry name" value="M20_dimer"/>
    <property type="match status" value="1"/>
</dbReference>
<evidence type="ECO:0000313" key="9">
    <source>
        <dbReference type="Proteomes" id="UP000799770"/>
    </source>
</evidence>
<proteinExistence type="inferred from homology"/>
<name>A0A6A5YQ75_9PLEO</name>
<dbReference type="PRINTS" id="PR00934">
    <property type="entry name" value="XHISDIPTASE"/>
</dbReference>
<dbReference type="GO" id="GO:0046872">
    <property type="term" value="F:metal ion binding"/>
    <property type="evidence" value="ECO:0007669"/>
    <property type="project" value="UniProtKB-KW"/>
</dbReference>
<dbReference type="InterPro" id="IPR001160">
    <property type="entry name" value="Peptidase_M20C"/>
</dbReference>
<dbReference type="GO" id="GO:0016787">
    <property type="term" value="F:hydrolase activity"/>
    <property type="evidence" value="ECO:0007669"/>
    <property type="project" value="UniProtKB-KW"/>
</dbReference>
<evidence type="ECO:0000256" key="1">
    <source>
        <dbReference type="ARBA" id="ARBA00001947"/>
    </source>
</evidence>
<keyword evidence="9" id="KW-1185">Reference proteome</keyword>
<dbReference type="PROSITE" id="PS00758">
    <property type="entry name" value="ARGE_DAPE_CPG2_1"/>
    <property type="match status" value="1"/>
</dbReference>
<organism evidence="8 9">
    <name type="scientific">Lophiotrema nucula</name>
    <dbReference type="NCBI Taxonomy" id="690887"/>
    <lineage>
        <taxon>Eukaryota</taxon>
        <taxon>Fungi</taxon>
        <taxon>Dikarya</taxon>
        <taxon>Ascomycota</taxon>
        <taxon>Pezizomycotina</taxon>
        <taxon>Dothideomycetes</taxon>
        <taxon>Pleosporomycetidae</taxon>
        <taxon>Pleosporales</taxon>
        <taxon>Lophiotremataceae</taxon>
        <taxon>Lophiotrema</taxon>
    </lineage>
</organism>
<comment type="cofactor">
    <cofactor evidence="1">
        <name>Zn(2+)</name>
        <dbReference type="ChEBI" id="CHEBI:29105"/>
    </cofactor>
</comment>
<dbReference type="GO" id="GO:0006508">
    <property type="term" value="P:proteolysis"/>
    <property type="evidence" value="ECO:0007669"/>
    <property type="project" value="InterPro"/>
</dbReference>
<feature type="signal peptide" evidence="6">
    <location>
        <begin position="1"/>
        <end position="33"/>
    </location>
</feature>
<gene>
    <name evidence="8" type="ORF">BDV96DRAFT_502972</name>
</gene>
<dbReference type="Proteomes" id="UP000799770">
    <property type="component" value="Unassembled WGS sequence"/>
</dbReference>
<dbReference type="AlphaFoldDB" id="A0A6A5YQ75"/>
<keyword evidence="3" id="KW-0479">Metal-binding</keyword>